<evidence type="ECO:0000313" key="3">
    <source>
        <dbReference type="Proteomes" id="UP000468901"/>
    </source>
</evidence>
<dbReference type="InterPro" id="IPR019704">
    <property type="entry name" value="Flagellar_assmbl_FliX_class2"/>
</dbReference>
<evidence type="ECO:0008006" key="4">
    <source>
        <dbReference type="Google" id="ProtNLM"/>
    </source>
</evidence>
<dbReference type="Pfam" id="PF10768">
    <property type="entry name" value="FliX"/>
    <property type="match status" value="1"/>
</dbReference>
<organism evidence="2 3">
    <name type="scientific">Parvibaculum sedimenti</name>
    <dbReference type="NCBI Taxonomy" id="2608632"/>
    <lineage>
        <taxon>Bacteria</taxon>
        <taxon>Pseudomonadati</taxon>
        <taxon>Pseudomonadota</taxon>
        <taxon>Alphaproteobacteria</taxon>
        <taxon>Hyphomicrobiales</taxon>
        <taxon>Parvibaculaceae</taxon>
        <taxon>Parvibaculum</taxon>
    </lineage>
</organism>
<feature type="region of interest" description="Disordered" evidence="1">
    <location>
        <begin position="1"/>
        <end position="20"/>
    </location>
</feature>
<gene>
    <name evidence="2" type="ORF">F2P47_13925</name>
</gene>
<sequence length="143" mass="14638">MKIGGTRQIGQTAGKRSASARGLGSGFMAGELDEGRGVAGLGAAASLGAVDALLALQGASAAGDALTSPRRAIARGEQLLDMLDDIKVALLAGQVPQAKLSRLLIAVEGQRGRVVDPELGNILDHIELRARVELAKFGAFPKD</sequence>
<comment type="caution">
    <text evidence="2">The sequence shown here is derived from an EMBL/GenBank/DDBJ whole genome shotgun (WGS) entry which is preliminary data.</text>
</comment>
<name>A0A6N6VIJ5_9HYPH</name>
<evidence type="ECO:0000313" key="2">
    <source>
        <dbReference type="EMBL" id="KAB7739102.1"/>
    </source>
</evidence>
<dbReference type="AlphaFoldDB" id="A0A6N6VIJ5"/>
<evidence type="ECO:0000256" key="1">
    <source>
        <dbReference type="SAM" id="MobiDB-lite"/>
    </source>
</evidence>
<dbReference type="Proteomes" id="UP000468901">
    <property type="component" value="Unassembled WGS sequence"/>
</dbReference>
<reference evidence="2 3" key="1">
    <citation type="submission" date="2019-09" db="EMBL/GenBank/DDBJ databases">
        <title>Parvibaculum sedimenti sp. nov., isolated from sediment.</title>
        <authorList>
            <person name="Wang Y."/>
        </authorList>
    </citation>
    <scope>NUCLEOTIDE SEQUENCE [LARGE SCALE GENOMIC DNA]</scope>
    <source>
        <strain evidence="2 3">HXT-9</strain>
    </source>
</reference>
<dbReference type="GO" id="GO:0044781">
    <property type="term" value="P:bacterial-type flagellum organization"/>
    <property type="evidence" value="ECO:0007669"/>
    <property type="project" value="InterPro"/>
</dbReference>
<proteinExistence type="predicted"/>
<dbReference type="EMBL" id="WESC01000013">
    <property type="protein sequence ID" value="KAB7739102.1"/>
    <property type="molecule type" value="Genomic_DNA"/>
</dbReference>
<protein>
    <recommendedName>
        <fullName evidence="4">Flagellar assembly protein FliX</fullName>
    </recommendedName>
</protein>
<keyword evidence="3" id="KW-1185">Reference proteome</keyword>
<accession>A0A6N6VIJ5</accession>
<dbReference type="RefSeq" id="WP_152216985.1">
    <property type="nucleotide sequence ID" value="NZ_WESC01000013.1"/>
</dbReference>